<evidence type="ECO:0000256" key="4">
    <source>
        <dbReference type="ARBA" id="ARBA00022692"/>
    </source>
</evidence>
<evidence type="ECO:0000256" key="6">
    <source>
        <dbReference type="ARBA" id="ARBA00023136"/>
    </source>
</evidence>
<keyword evidence="5 7" id="KW-1133">Transmembrane helix</keyword>
<dbReference type="EMBL" id="CP124685">
    <property type="protein sequence ID" value="WGX75165.1"/>
    <property type="molecule type" value="Genomic_DNA"/>
</dbReference>
<evidence type="ECO:0000313" key="8">
    <source>
        <dbReference type="EMBL" id="WGX75165.1"/>
    </source>
</evidence>
<evidence type="ECO:0000256" key="1">
    <source>
        <dbReference type="ARBA" id="ARBA00004651"/>
    </source>
</evidence>
<evidence type="ECO:0000256" key="3">
    <source>
        <dbReference type="ARBA" id="ARBA00022475"/>
    </source>
</evidence>
<protein>
    <submittedName>
        <fullName evidence="8">Sulfate exporter family transporter</fullName>
    </submittedName>
</protein>
<evidence type="ECO:0000256" key="2">
    <source>
        <dbReference type="ARBA" id="ARBA00007977"/>
    </source>
</evidence>
<accession>A0ABY8R130</accession>
<sequence length="57" mass="6373">MTSGDNSSENENNKSLGKIIIDVFPWFILGFLCMAILNTLGVFPESLSPFFKKVTNF</sequence>
<comment type="similarity">
    <text evidence="2">Belongs to the UPF0324 family.</text>
</comment>
<feature type="transmembrane region" description="Helical" evidence="7">
    <location>
        <begin position="23"/>
        <end position="43"/>
    </location>
</feature>
<dbReference type="Pfam" id="PF03601">
    <property type="entry name" value="Cons_hypoth698"/>
    <property type="match status" value="1"/>
</dbReference>
<keyword evidence="3" id="KW-1003">Cell membrane</keyword>
<dbReference type="Proteomes" id="UP001239169">
    <property type="component" value="Chromosome"/>
</dbReference>
<name>A0ABY8R130_PARBF</name>
<evidence type="ECO:0000256" key="5">
    <source>
        <dbReference type="ARBA" id="ARBA00022989"/>
    </source>
</evidence>
<keyword evidence="6 7" id="KW-0472">Membrane</keyword>
<evidence type="ECO:0000256" key="7">
    <source>
        <dbReference type="SAM" id="Phobius"/>
    </source>
</evidence>
<reference evidence="8 9" key="1">
    <citation type="submission" date="2023-04" db="EMBL/GenBank/DDBJ databases">
        <title>Bacteria Genome Submission.</title>
        <authorList>
            <person name="Isaac P."/>
        </authorList>
    </citation>
    <scope>NUCLEOTIDE SEQUENCE [LARGE SCALE GENOMIC DNA]</scope>
    <source>
        <strain evidence="8 9">SampleS7P1</strain>
    </source>
</reference>
<dbReference type="InterPro" id="IPR018383">
    <property type="entry name" value="UPF0324_pro"/>
</dbReference>
<comment type="subcellular location">
    <subcellularLocation>
        <location evidence="1">Cell membrane</location>
        <topology evidence="1">Multi-pass membrane protein</topology>
    </subcellularLocation>
</comment>
<evidence type="ECO:0000313" key="9">
    <source>
        <dbReference type="Proteomes" id="UP001239169"/>
    </source>
</evidence>
<keyword evidence="4 7" id="KW-0812">Transmembrane</keyword>
<gene>
    <name evidence="8" type="ORF">QJS64_13970</name>
</gene>
<proteinExistence type="inferred from homology"/>
<keyword evidence="9" id="KW-1185">Reference proteome</keyword>
<organism evidence="8 9">
    <name type="scientific">Paraclostridium bifermentans</name>
    <name type="common">Clostridium bifermentans</name>
    <dbReference type="NCBI Taxonomy" id="1490"/>
    <lineage>
        <taxon>Bacteria</taxon>
        <taxon>Bacillati</taxon>
        <taxon>Bacillota</taxon>
        <taxon>Clostridia</taxon>
        <taxon>Peptostreptococcales</taxon>
        <taxon>Peptostreptococcaceae</taxon>
        <taxon>Paraclostridium</taxon>
    </lineage>
</organism>